<proteinExistence type="inferred from homology"/>
<sequence length="301" mass="34159">MNSSIFGYLTAFHSIVEEGSIAGASRKLEIAPPSISQSLKLLEQHIGLPLFNRTTRRMELTEAGVHLYESTKDIIKSLSSAVESTQDLKNTPSGVVRMTIPRVAYWLILKPHFAEFCRRYPNVQLEIAIDDGTVDILKENFDVGIRFGDKVAENMVAKKLLNPIRLGVYGSSDYFTQHKMPKKLSDLHDHRLINFRFTTSNRLFPLTLSEKGQDVSVEMPTSFVANNLEVVMDAIREGLGIGRVFEPVVAQQADKENFVPVLEKYWKSFPPMYLYYLQHNQKPARVRALIDFLLEKAELGL</sequence>
<dbReference type="Proteomes" id="UP000248689">
    <property type="component" value="Unassembled WGS sequence"/>
</dbReference>
<evidence type="ECO:0000256" key="1">
    <source>
        <dbReference type="ARBA" id="ARBA00009437"/>
    </source>
</evidence>
<dbReference type="Pfam" id="PF03466">
    <property type="entry name" value="LysR_substrate"/>
    <property type="match status" value="1"/>
</dbReference>
<dbReference type="InterPro" id="IPR036390">
    <property type="entry name" value="WH_DNA-bd_sf"/>
</dbReference>
<keyword evidence="7" id="KW-1185">Reference proteome</keyword>
<dbReference type="OrthoDB" id="8885940at2"/>
<evidence type="ECO:0000259" key="5">
    <source>
        <dbReference type="PROSITE" id="PS50931"/>
    </source>
</evidence>
<dbReference type="Gene3D" id="1.10.10.10">
    <property type="entry name" value="Winged helix-like DNA-binding domain superfamily/Winged helix DNA-binding domain"/>
    <property type="match status" value="1"/>
</dbReference>
<comment type="caution">
    <text evidence="6">The sequence shown here is derived from an EMBL/GenBank/DDBJ whole genome shotgun (WGS) entry which is preliminary data.</text>
</comment>
<dbReference type="PROSITE" id="PS50931">
    <property type="entry name" value="HTH_LYSR"/>
    <property type="match status" value="1"/>
</dbReference>
<dbReference type="AlphaFoldDB" id="A0A328C1Z0"/>
<dbReference type="RefSeq" id="WP_111748966.1">
    <property type="nucleotide sequence ID" value="NZ_PTPX01000001.1"/>
</dbReference>
<gene>
    <name evidence="6" type="ORF">C5N92_00700</name>
</gene>
<evidence type="ECO:0000313" key="7">
    <source>
        <dbReference type="Proteomes" id="UP000248689"/>
    </source>
</evidence>
<dbReference type="InterPro" id="IPR058163">
    <property type="entry name" value="LysR-type_TF_proteobact-type"/>
</dbReference>
<evidence type="ECO:0000256" key="3">
    <source>
        <dbReference type="ARBA" id="ARBA00023125"/>
    </source>
</evidence>
<dbReference type="InterPro" id="IPR005119">
    <property type="entry name" value="LysR_subst-bd"/>
</dbReference>
<dbReference type="SUPFAM" id="SSF53850">
    <property type="entry name" value="Periplasmic binding protein-like II"/>
    <property type="match status" value="1"/>
</dbReference>
<evidence type="ECO:0000313" key="6">
    <source>
        <dbReference type="EMBL" id="RAL19925.1"/>
    </source>
</evidence>
<dbReference type="Gene3D" id="3.40.190.290">
    <property type="match status" value="1"/>
</dbReference>
<dbReference type="InterPro" id="IPR000847">
    <property type="entry name" value="LysR_HTH_N"/>
</dbReference>
<dbReference type="GO" id="GO:0003700">
    <property type="term" value="F:DNA-binding transcription factor activity"/>
    <property type="evidence" value="ECO:0007669"/>
    <property type="project" value="InterPro"/>
</dbReference>
<keyword evidence="3" id="KW-0238">DNA-binding</keyword>
<name>A0A328C1Z0_9PAST</name>
<keyword evidence="4" id="KW-0804">Transcription</keyword>
<protein>
    <submittedName>
        <fullName evidence="6">LysR family transcriptional regulator</fullName>
    </submittedName>
</protein>
<dbReference type="GO" id="GO:0003677">
    <property type="term" value="F:DNA binding"/>
    <property type="evidence" value="ECO:0007669"/>
    <property type="project" value="UniProtKB-KW"/>
</dbReference>
<dbReference type="InterPro" id="IPR036388">
    <property type="entry name" value="WH-like_DNA-bd_sf"/>
</dbReference>
<accession>A0A328C1Z0</accession>
<dbReference type="Pfam" id="PF00126">
    <property type="entry name" value="HTH_1"/>
    <property type="match status" value="1"/>
</dbReference>
<dbReference type="FunFam" id="1.10.10.10:FF:000001">
    <property type="entry name" value="LysR family transcriptional regulator"/>
    <property type="match status" value="1"/>
</dbReference>
<reference evidence="7" key="1">
    <citation type="submission" date="2018-02" db="EMBL/GenBank/DDBJ databases">
        <title>Glaesserella australis sp. nov., isolated from the lungs of pigs.</title>
        <authorList>
            <person name="Turni C."/>
            <person name="Christensen H."/>
        </authorList>
    </citation>
    <scope>NUCLEOTIDE SEQUENCE [LARGE SCALE GENOMIC DNA]</scope>
    <source>
        <strain evidence="7">HS4635</strain>
    </source>
</reference>
<feature type="domain" description="HTH lysR-type" evidence="5">
    <location>
        <begin position="1"/>
        <end position="61"/>
    </location>
</feature>
<organism evidence="6 7">
    <name type="scientific">Glaesserella australis</name>
    <dbReference type="NCBI Taxonomy" id="2094024"/>
    <lineage>
        <taxon>Bacteria</taxon>
        <taxon>Pseudomonadati</taxon>
        <taxon>Pseudomonadota</taxon>
        <taxon>Gammaproteobacteria</taxon>
        <taxon>Pasteurellales</taxon>
        <taxon>Pasteurellaceae</taxon>
        <taxon>Glaesserella</taxon>
    </lineage>
</organism>
<dbReference type="PANTHER" id="PTHR30537">
    <property type="entry name" value="HTH-TYPE TRANSCRIPTIONAL REGULATOR"/>
    <property type="match status" value="1"/>
</dbReference>
<keyword evidence="2" id="KW-0805">Transcription regulation</keyword>
<dbReference type="PANTHER" id="PTHR30537:SF5">
    <property type="entry name" value="HTH-TYPE TRANSCRIPTIONAL ACTIVATOR TTDR-RELATED"/>
    <property type="match status" value="1"/>
</dbReference>
<dbReference type="EMBL" id="PTPX01000001">
    <property type="protein sequence ID" value="RAL19925.1"/>
    <property type="molecule type" value="Genomic_DNA"/>
</dbReference>
<comment type="similarity">
    <text evidence="1">Belongs to the LysR transcriptional regulatory family.</text>
</comment>
<evidence type="ECO:0000256" key="2">
    <source>
        <dbReference type="ARBA" id="ARBA00023015"/>
    </source>
</evidence>
<evidence type="ECO:0000256" key="4">
    <source>
        <dbReference type="ARBA" id="ARBA00023163"/>
    </source>
</evidence>
<dbReference type="SUPFAM" id="SSF46785">
    <property type="entry name" value="Winged helix' DNA-binding domain"/>
    <property type="match status" value="1"/>
</dbReference>